<dbReference type="PANTHER" id="PTHR11461">
    <property type="entry name" value="SERINE PROTEASE INHIBITOR, SERPIN"/>
    <property type="match status" value="1"/>
</dbReference>
<dbReference type="SUPFAM" id="SSF56574">
    <property type="entry name" value="Serpins"/>
    <property type="match status" value="1"/>
</dbReference>
<keyword evidence="3" id="KW-0722">Serine protease inhibitor</keyword>
<organism evidence="7 8">
    <name type="scientific">Galleria mellonella</name>
    <name type="common">Greater wax moth</name>
    <dbReference type="NCBI Taxonomy" id="7137"/>
    <lineage>
        <taxon>Eukaryota</taxon>
        <taxon>Metazoa</taxon>
        <taxon>Ecdysozoa</taxon>
        <taxon>Arthropoda</taxon>
        <taxon>Hexapoda</taxon>
        <taxon>Insecta</taxon>
        <taxon>Pterygota</taxon>
        <taxon>Neoptera</taxon>
        <taxon>Endopterygota</taxon>
        <taxon>Lepidoptera</taxon>
        <taxon>Glossata</taxon>
        <taxon>Ditrysia</taxon>
        <taxon>Pyraloidea</taxon>
        <taxon>Pyralidae</taxon>
        <taxon>Galleriinae</taxon>
        <taxon>Galleria</taxon>
    </lineage>
</organism>
<dbReference type="InterPro" id="IPR023796">
    <property type="entry name" value="Serpin_dom"/>
</dbReference>
<keyword evidence="5" id="KW-0732">Signal</keyword>
<comment type="similarity">
    <text evidence="1 4">Belongs to the serpin family.</text>
</comment>
<dbReference type="GeneID" id="113511617"/>
<dbReference type="Gene3D" id="3.30.497.10">
    <property type="entry name" value="Antithrombin, subunit I, domain 2"/>
    <property type="match status" value="1"/>
</dbReference>
<evidence type="ECO:0000256" key="1">
    <source>
        <dbReference type="ARBA" id="ARBA00009500"/>
    </source>
</evidence>
<accession>A0A6J1WC71</accession>
<name>A0A6J1WC71_GALME</name>
<feature type="signal peptide" evidence="5">
    <location>
        <begin position="1"/>
        <end position="16"/>
    </location>
</feature>
<dbReference type="InterPro" id="IPR000215">
    <property type="entry name" value="Serpin_fam"/>
</dbReference>
<dbReference type="AlphaFoldDB" id="A0A6J1WC71"/>
<dbReference type="InterPro" id="IPR036186">
    <property type="entry name" value="Serpin_sf"/>
</dbReference>
<evidence type="ECO:0000256" key="4">
    <source>
        <dbReference type="RuleBase" id="RU000411"/>
    </source>
</evidence>
<dbReference type="Pfam" id="PF00079">
    <property type="entry name" value="Serpin"/>
    <property type="match status" value="1"/>
</dbReference>
<evidence type="ECO:0000259" key="6">
    <source>
        <dbReference type="SMART" id="SM00093"/>
    </source>
</evidence>
<dbReference type="GO" id="GO:0004867">
    <property type="term" value="F:serine-type endopeptidase inhibitor activity"/>
    <property type="evidence" value="ECO:0007669"/>
    <property type="project" value="UniProtKB-KW"/>
</dbReference>
<dbReference type="RefSeq" id="XP_026751078.2">
    <property type="nucleotide sequence ID" value="XM_026895277.3"/>
</dbReference>
<feature type="domain" description="Serpin" evidence="6">
    <location>
        <begin position="36"/>
        <end position="396"/>
    </location>
</feature>
<sequence>MKVLICLIGIVTAVIAVDNDVAVEKVLKEGNDIFTSRLFPEVVKQHPKESVVLSAFSVLTPLALLSQASVGASHDELLKAIGVPNDNVTKEVFSYLKTNLRSVKGIELRMANKVYIPLQFALNDDFAAVSRNVFDSEVQNVDFTKSQATAKSINAWVESQTNNRIKDLVSPNSLDSDTRAVLVNALYFKGTWKEKFNKMFTSDQDFHVTKEKTVKVPMMYKQDTFLYGQSDELDAKLLELPYEGDEASFLIVLPNAVDGLSALEEKLKDPSLLEKAVKNMINQEVEVHLPKFKIETKTDLKTALRNIDVKKIFTSEARLDNLLKDVKESLYVSEAIQKAFIEVNEEGAEAAAANAFYSFGSSFAPKKKPKFFADKPFYFVLKHKSYPLFNGVFMEPNTK</sequence>
<evidence type="ECO:0000313" key="7">
    <source>
        <dbReference type="Proteomes" id="UP001652740"/>
    </source>
</evidence>
<dbReference type="PROSITE" id="PS00284">
    <property type="entry name" value="SERPIN"/>
    <property type="match status" value="1"/>
</dbReference>
<evidence type="ECO:0000313" key="8">
    <source>
        <dbReference type="RefSeq" id="XP_026751078.2"/>
    </source>
</evidence>
<dbReference type="InterPro" id="IPR042185">
    <property type="entry name" value="Serpin_sf_2"/>
</dbReference>
<protein>
    <submittedName>
        <fullName evidence="8">Alaserpin isoform X1</fullName>
    </submittedName>
</protein>
<dbReference type="SMART" id="SM00093">
    <property type="entry name" value="SERPIN"/>
    <property type="match status" value="1"/>
</dbReference>
<dbReference type="GO" id="GO:0005615">
    <property type="term" value="C:extracellular space"/>
    <property type="evidence" value="ECO:0007669"/>
    <property type="project" value="InterPro"/>
</dbReference>
<evidence type="ECO:0000256" key="2">
    <source>
        <dbReference type="ARBA" id="ARBA00022690"/>
    </source>
</evidence>
<evidence type="ECO:0000256" key="3">
    <source>
        <dbReference type="ARBA" id="ARBA00022900"/>
    </source>
</evidence>
<gene>
    <name evidence="8" type="primary">LOC113511617</name>
</gene>
<dbReference type="InterPro" id="IPR042178">
    <property type="entry name" value="Serpin_sf_1"/>
</dbReference>
<dbReference type="PANTHER" id="PTHR11461:SF211">
    <property type="entry name" value="GH10112P-RELATED"/>
    <property type="match status" value="1"/>
</dbReference>
<keyword evidence="2" id="KW-0646">Protease inhibitor</keyword>
<dbReference type="CDD" id="cd19579">
    <property type="entry name" value="serpin1K-like"/>
    <property type="match status" value="1"/>
</dbReference>
<feature type="chain" id="PRO_5046685568" evidence="5">
    <location>
        <begin position="17"/>
        <end position="399"/>
    </location>
</feature>
<dbReference type="Gene3D" id="2.30.39.10">
    <property type="entry name" value="Alpha-1-antitrypsin, domain 1"/>
    <property type="match status" value="1"/>
</dbReference>
<reference evidence="8" key="1">
    <citation type="submission" date="2025-08" db="UniProtKB">
        <authorList>
            <consortium name="RefSeq"/>
        </authorList>
    </citation>
    <scope>IDENTIFICATION</scope>
    <source>
        <tissue evidence="8">Whole larvae</tissue>
    </source>
</reference>
<dbReference type="Proteomes" id="UP001652740">
    <property type="component" value="Unplaced"/>
</dbReference>
<evidence type="ECO:0000256" key="5">
    <source>
        <dbReference type="SAM" id="SignalP"/>
    </source>
</evidence>
<proteinExistence type="inferred from homology"/>
<dbReference type="InterPro" id="IPR023795">
    <property type="entry name" value="Serpin_CS"/>
</dbReference>
<keyword evidence="7" id="KW-1185">Reference proteome</keyword>